<keyword evidence="1" id="KW-0812">Transmembrane</keyword>
<dbReference type="SUPFAM" id="SSF48371">
    <property type="entry name" value="ARM repeat"/>
    <property type="match status" value="1"/>
</dbReference>
<gene>
    <name evidence="2" type="ORF">SG35_018390</name>
</gene>
<name>A0AAF0C204_9GAMM</name>
<dbReference type="InterPro" id="IPR011989">
    <property type="entry name" value="ARM-like"/>
</dbReference>
<keyword evidence="1" id="KW-0472">Membrane</keyword>
<reference evidence="2 3" key="1">
    <citation type="journal article" date="2015" name="Genome Announc.">
        <title>Draft Genome Sequences of Marine Isolates of Thalassomonas viridans and Thalassomonas actiniarum.</title>
        <authorList>
            <person name="Olonade I."/>
            <person name="van Zyl L.J."/>
            <person name="Trindade M."/>
        </authorList>
    </citation>
    <scope>NUCLEOTIDE SEQUENCE [LARGE SCALE GENOMIC DNA]</scope>
    <source>
        <strain evidence="2 3">A5K-106</strain>
    </source>
</reference>
<dbReference type="EMBL" id="CP059735">
    <property type="protein sequence ID" value="WDD97300.1"/>
    <property type="molecule type" value="Genomic_DNA"/>
</dbReference>
<reference evidence="2 3" key="2">
    <citation type="journal article" date="2022" name="Mar. Drugs">
        <title>Bioassay-Guided Fractionation Leads to the Detection of Cholic Acid Generated by the Rare Thalassomonas sp.</title>
        <authorList>
            <person name="Pheiffer F."/>
            <person name="Schneider Y.K."/>
            <person name="Hansen E.H."/>
            <person name="Andersen J.H."/>
            <person name="Isaksson J."/>
            <person name="Busche T."/>
            <person name="R C."/>
            <person name="Kalinowski J."/>
            <person name="Zyl L.V."/>
            <person name="Trindade M."/>
        </authorList>
    </citation>
    <scope>NUCLEOTIDE SEQUENCE [LARGE SCALE GENOMIC DNA]</scope>
    <source>
        <strain evidence="2 3">A5K-106</strain>
    </source>
</reference>
<dbReference type="RefSeq" id="WP_160298394.1">
    <property type="nucleotide sequence ID" value="NZ_CP059735.1"/>
</dbReference>
<dbReference type="InterPro" id="IPR016024">
    <property type="entry name" value="ARM-type_fold"/>
</dbReference>
<dbReference type="Gene3D" id="1.25.10.10">
    <property type="entry name" value="Leucine-rich Repeat Variant"/>
    <property type="match status" value="1"/>
</dbReference>
<accession>A0AAF0C204</accession>
<keyword evidence="3" id="KW-1185">Reference proteome</keyword>
<evidence type="ECO:0000313" key="2">
    <source>
        <dbReference type="EMBL" id="WDD97300.1"/>
    </source>
</evidence>
<dbReference type="Proteomes" id="UP000032568">
    <property type="component" value="Chromosome"/>
</dbReference>
<dbReference type="Pfam" id="PF13646">
    <property type="entry name" value="HEAT_2"/>
    <property type="match status" value="1"/>
</dbReference>
<proteinExistence type="predicted"/>
<evidence type="ECO:0000313" key="3">
    <source>
        <dbReference type="Proteomes" id="UP000032568"/>
    </source>
</evidence>
<keyword evidence="1" id="KW-1133">Transmembrane helix</keyword>
<sequence length="246" mass="26740">MPKLNSAVLVLSTVLAFIGGWYGHLIIKPEHFACRVLGDLCRHALPLNTAQIALSETIDVSAIENTSCHDTAKVDSGETFKKPGIKQVTLALLHNACPVADIAEVKSTRHLFRLGKRFDSSDKRVLTAIQYYQNILASHPEIENRSNALESLIQLSSVHALATGLGDENKGIRLRVIEGLQNIASDDAIQLLGQAVISDSNSSVRLKAVDALAALSYDVNARRFLHWIVEQEQPGEVSQAAAMALE</sequence>
<protein>
    <submittedName>
        <fullName evidence="2">HEAT repeat domain-containing protein</fullName>
    </submittedName>
</protein>
<feature type="transmembrane region" description="Helical" evidence="1">
    <location>
        <begin position="6"/>
        <end position="27"/>
    </location>
</feature>
<dbReference type="AlphaFoldDB" id="A0AAF0C204"/>
<dbReference type="KEGG" id="tact:SG35_018390"/>
<organism evidence="2 3">
    <name type="scientific">Thalassomonas actiniarum</name>
    <dbReference type="NCBI Taxonomy" id="485447"/>
    <lineage>
        <taxon>Bacteria</taxon>
        <taxon>Pseudomonadati</taxon>
        <taxon>Pseudomonadota</taxon>
        <taxon>Gammaproteobacteria</taxon>
        <taxon>Alteromonadales</taxon>
        <taxon>Colwelliaceae</taxon>
        <taxon>Thalassomonas</taxon>
    </lineage>
</organism>
<evidence type="ECO:0000256" key="1">
    <source>
        <dbReference type="SAM" id="Phobius"/>
    </source>
</evidence>